<dbReference type="EMBL" id="CAJOBJ010357972">
    <property type="protein sequence ID" value="CAF5216008.1"/>
    <property type="molecule type" value="Genomic_DNA"/>
</dbReference>
<evidence type="ECO:0000313" key="1">
    <source>
        <dbReference type="EMBL" id="CAF5216008.1"/>
    </source>
</evidence>
<name>A0A8S3J9G4_9BILA</name>
<dbReference type="GO" id="GO:0035082">
    <property type="term" value="P:axoneme assembly"/>
    <property type="evidence" value="ECO:0007669"/>
    <property type="project" value="InterPro"/>
</dbReference>
<dbReference type="Proteomes" id="UP000681720">
    <property type="component" value="Unassembled WGS sequence"/>
</dbReference>
<protein>
    <submittedName>
        <fullName evidence="1">Uncharacterized protein</fullName>
    </submittedName>
</protein>
<comment type="caution">
    <text evidence="1">The sequence shown here is derived from an EMBL/GenBank/DDBJ whole genome shotgun (WGS) entry which is preliminary data.</text>
</comment>
<dbReference type="PANTHER" id="PTHR15977:SF15">
    <property type="entry name" value="CILIA- AND FLAGELLA-ASSOCIATED PROTEIN 46"/>
    <property type="match status" value="1"/>
</dbReference>
<dbReference type="PANTHER" id="PTHR15977">
    <property type="entry name" value="CILIA- AND FLAGELLA-ASSOCIATED PROTEIN 46"/>
    <property type="match status" value="1"/>
</dbReference>
<feature type="non-terminal residue" evidence="1">
    <location>
        <position position="1"/>
    </location>
</feature>
<dbReference type="GO" id="GO:0060294">
    <property type="term" value="P:cilium movement involved in cell motility"/>
    <property type="evidence" value="ECO:0007669"/>
    <property type="project" value="InterPro"/>
</dbReference>
<proteinExistence type="predicted"/>
<sequence>FYSSRLRLILEPLSTIVNGLRKIGHEREIILLINLSVALGNAYITLLPLSPDEARLIAQATPIPQAAAPPTKKGAKSDPAAAAANAAATGSLSNTVKLEELKAALDICEYAINQTHEEVAKPLSVSIRDRQTLLQLWVTIKQQLQQPVKSSLSSILGDEDENTTSLNTLSRAVIAVDTLSRLDN</sequence>
<dbReference type="InterPro" id="IPR039586">
    <property type="entry name" value="CFAP46"/>
</dbReference>
<evidence type="ECO:0000313" key="2">
    <source>
        <dbReference type="Proteomes" id="UP000681720"/>
    </source>
</evidence>
<reference evidence="1" key="1">
    <citation type="submission" date="2021-02" db="EMBL/GenBank/DDBJ databases">
        <authorList>
            <person name="Nowell W R."/>
        </authorList>
    </citation>
    <scope>NUCLEOTIDE SEQUENCE</scope>
</reference>
<accession>A0A8S3J9G4</accession>
<dbReference type="AlphaFoldDB" id="A0A8S3J9G4"/>
<gene>
    <name evidence="1" type="ORF">GIL414_LOCUS81649</name>
</gene>
<organism evidence="1 2">
    <name type="scientific">Rotaria magnacalcarata</name>
    <dbReference type="NCBI Taxonomy" id="392030"/>
    <lineage>
        <taxon>Eukaryota</taxon>
        <taxon>Metazoa</taxon>
        <taxon>Spiralia</taxon>
        <taxon>Gnathifera</taxon>
        <taxon>Rotifera</taxon>
        <taxon>Eurotatoria</taxon>
        <taxon>Bdelloidea</taxon>
        <taxon>Philodinida</taxon>
        <taxon>Philodinidae</taxon>
        <taxon>Rotaria</taxon>
    </lineage>
</organism>
<feature type="non-terminal residue" evidence="1">
    <location>
        <position position="184"/>
    </location>
</feature>